<feature type="region of interest" description="Disordered" evidence="1">
    <location>
        <begin position="281"/>
        <end position="366"/>
    </location>
</feature>
<sequence length="366" mass="36332">MTTGAGQADAAAEHSLLGGTALAADWLGGSATSVAILPLSFAGTYASGSGSTATAVAVLGLAGASAPLLPGDGLAFCLGGFAFANSSSDGACVNVLGVFGAQYDKPGQNLQFALTNPLALLTGDISVGDVISGIASGNLNTALSADFVRLTFGGSDWQNLVRLTSSYGFQPISGAVPGAIEVQWLGTKVLLFPATQLNGDTSVNYLGMPRIEFGLPTGVGDIVPSLRTGAFKLPFDVTIPGIDTSDLLPLSDPTGTSARLAGVQDDLGGAFEDDSALQLANTETPVVESQRKEPTTDSAGTDSDTATSGDESAGTANTLSGTGTEIDAANDDDATPSATPATTPEITSGDSSTSDSDDEPAAAPTG</sequence>
<proteinExistence type="predicted"/>
<evidence type="ECO:0000256" key="1">
    <source>
        <dbReference type="SAM" id="MobiDB-lite"/>
    </source>
</evidence>
<accession>A0A2S0KF92</accession>
<feature type="compositionally biased region" description="Polar residues" evidence="1">
    <location>
        <begin position="314"/>
        <end position="323"/>
    </location>
</feature>
<feature type="compositionally biased region" description="Low complexity" evidence="1">
    <location>
        <begin position="335"/>
        <end position="354"/>
    </location>
</feature>
<dbReference type="EMBL" id="CP027433">
    <property type="protein sequence ID" value="AVM00360.1"/>
    <property type="molecule type" value="Genomic_DNA"/>
</dbReference>
<gene>
    <name evidence="2" type="ORF">C6V83_08835</name>
</gene>
<dbReference type="Proteomes" id="UP000239814">
    <property type="component" value="Chromosome"/>
</dbReference>
<name>A0A2S0KF92_9ACTN</name>
<keyword evidence="3" id="KW-1185">Reference proteome</keyword>
<dbReference type="AlphaFoldDB" id="A0A2S0KF92"/>
<dbReference type="KEGG" id="git:C6V83_08835"/>
<evidence type="ECO:0000313" key="2">
    <source>
        <dbReference type="EMBL" id="AVM00360.1"/>
    </source>
</evidence>
<evidence type="ECO:0000313" key="3">
    <source>
        <dbReference type="Proteomes" id="UP000239814"/>
    </source>
</evidence>
<protein>
    <submittedName>
        <fullName evidence="2">Uncharacterized protein</fullName>
    </submittedName>
</protein>
<reference evidence="2 3" key="1">
    <citation type="submission" date="2018-03" db="EMBL/GenBank/DDBJ databases">
        <title>Characteristics and genome of n-alkane degrading marine bacteria Gordonia iterans isolated from crude oil contaminated in Tae-an, South Korea.</title>
        <authorList>
            <person name="Lee S.-S."/>
            <person name="Kim H."/>
        </authorList>
    </citation>
    <scope>NUCLEOTIDE SEQUENCE [LARGE SCALE GENOMIC DNA]</scope>
    <source>
        <strain evidence="2 3">Co17</strain>
    </source>
</reference>
<feature type="compositionally biased region" description="Low complexity" evidence="1">
    <location>
        <begin position="296"/>
        <end position="313"/>
    </location>
</feature>
<organism evidence="2 3">
    <name type="scientific">Gordonia iterans</name>
    <dbReference type="NCBI Taxonomy" id="1004901"/>
    <lineage>
        <taxon>Bacteria</taxon>
        <taxon>Bacillati</taxon>
        <taxon>Actinomycetota</taxon>
        <taxon>Actinomycetes</taxon>
        <taxon>Mycobacteriales</taxon>
        <taxon>Gordoniaceae</taxon>
        <taxon>Gordonia</taxon>
    </lineage>
</organism>